<comment type="caution">
    <text evidence="1">The sequence shown here is derived from an EMBL/GenBank/DDBJ whole genome shotgun (WGS) entry which is preliminary data.</text>
</comment>
<evidence type="ECO:0000313" key="1">
    <source>
        <dbReference type="EMBL" id="KAF8911614.1"/>
    </source>
</evidence>
<gene>
    <name evidence="1" type="ORF">CPB84DRAFT_934566</name>
</gene>
<evidence type="ECO:0000313" key="2">
    <source>
        <dbReference type="Proteomes" id="UP000724874"/>
    </source>
</evidence>
<reference evidence="1" key="1">
    <citation type="submission" date="2020-11" db="EMBL/GenBank/DDBJ databases">
        <authorList>
            <consortium name="DOE Joint Genome Institute"/>
            <person name="Ahrendt S."/>
            <person name="Riley R."/>
            <person name="Andreopoulos W."/>
            <person name="LaButti K."/>
            <person name="Pangilinan J."/>
            <person name="Ruiz-duenas F.J."/>
            <person name="Barrasa J.M."/>
            <person name="Sanchez-Garcia M."/>
            <person name="Camarero S."/>
            <person name="Miyauchi S."/>
            <person name="Serrano A."/>
            <person name="Linde D."/>
            <person name="Babiker R."/>
            <person name="Drula E."/>
            <person name="Ayuso-Fernandez I."/>
            <person name="Pacheco R."/>
            <person name="Padilla G."/>
            <person name="Ferreira P."/>
            <person name="Barriuso J."/>
            <person name="Kellner H."/>
            <person name="Castanera R."/>
            <person name="Alfaro M."/>
            <person name="Ramirez L."/>
            <person name="Pisabarro A.G."/>
            <person name="Kuo A."/>
            <person name="Tritt A."/>
            <person name="Lipzen A."/>
            <person name="He G."/>
            <person name="Yan M."/>
            <person name="Ng V."/>
            <person name="Cullen D."/>
            <person name="Martin F."/>
            <person name="Rosso M.-N."/>
            <person name="Henrissat B."/>
            <person name="Hibbett D."/>
            <person name="Martinez A.T."/>
            <person name="Grigoriev I.V."/>
        </authorList>
    </citation>
    <scope>NUCLEOTIDE SEQUENCE</scope>
    <source>
        <strain evidence="1">AH 44721</strain>
    </source>
</reference>
<dbReference type="AlphaFoldDB" id="A0A9P5NZ58"/>
<name>A0A9P5NZ58_GYMJU</name>
<dbReference type="Proteomes" id="UP000724874">
    <property type="component" value="Unassembled WGS sequence"/>
</dbReference>
<protein>
    <submittedName>
        <fullName evidence="1">Uncharacterized protein</fullName>
    </submittedName>
</protein>
<proteinExistence type="predicted"/>
<keyword evidence="2" id="KW-1185">Reference proteome</keyword>
<dbReference type="EMBL" id="JADNYJ010000004">
    <property type="protein sequence ID" value="KAF8911614.1"/>
    <property type="molecule type" value="Genomic_DNA"/>
</dbReference>
<organism evidence="1 2">
    <name type="scientific">Gymnopilus junonius</name>
    <name type="common">Spectacular rustgill mushroom</name>
    <name type="synonym">Gymnopilus spectabilis subsp. junonius</name>
    <dbReference type="NCBI Taxonomy" id="109634"/>
    <lineage>
        <taxon>Eukaryota</taxon>
        <taxon>Fungi</taxon>
        <taxon>Dikarya</taxon>
        <taxon>Basidiomycota</taxon>
        <taxon>Agaricomycotina</taxon>
        <taxon>Agaricomycetes</taxon>
        <taxon>Agaricomycetidae</taxon>
        <taxon>Agaricales</taxon>
        <taxon>Agaricineae</taxon>
        <taxon>Hymenogastraceae</taxon>
        <taxon>Gymnopilus</taxon>
    </lineage>
</organism>
<sequence length="73" mass="8313">MDRILKAFKHSNYLLADFLSQLLTLPTYKNQHIMQSTSENVQDPLNILISSQSTSSGTRKWALSYAKPSTLLR</sequence>
<accession>A0A9P5NZ58</accession>